<dbReference type="AlphaFoldDB" id="A0AAD6PYX6"/>
<comment type="caution">
    <text evidence="2">The sequence shown here is derived from an EMBL/GenBank/DDBJ whole genome shotgun (WGS) entry which is preliminary data.</text>
</comment>
<evidence type="ECO:0000313" key="3">
    <source>
        <dbReference type="Proteomes" id="UP001164929"/>
    </source>
</evidence>
<evidence type="ECO:0000256" key="1">
    <source>
        <dbReference type="SAM" id="MobiDB-lite"/>
    </source>
</evidence>
<dbReference type="EMBL" id="JAQIZT010000014">
    <property type="protein sequence ID" value="KAJ6972909.1"/>
    <property type="molecule type" value="Genomic_DNA"/>
</dbReference>
<gene>
    <name evidence="2" type="ORF">NC653_033285</name>
</gene>
<proteinExistence type="predicted"/>
<accession>A0AAD6PYX6</accession>
<keyword evidence="3" id="KW-1185">Reference proteome</keyword>
<feature type="region of interest" description="Disordered" evidence="1">
    <location>
        <begin position="92"/>
        <end position="113"/>
    </location>
</feature>
<organism evidence="2 3">
    <name type="scientific">Populus alba x Populus x berolinensis</name>
    <dbReference type="NCBI Taxonomy" id="444605"/>
    <lineage>
        <taxon>Eukaryota</taxon>
        <taxon>Viridiplantae</taxon>
        <taxon>Streptophyta</taxon>
        <taxon>Embryophyta</taxon>
        <taxon>Tracheophyta</taxon>
        <taxon>Spermatophyta</taxon>
        <taxon>Magnoliopsida</taxon>
        <taxon>eudicotyledons</taxon>
        <taxon>Gunneridae</taxon>
        <taxon>Pentapetalae</taxon>
        <taxon>rosids</taxon>
        <taxon>fabids</taxon>
        <taxon>Malpighiales</taxon>
        <taxon>Salicaceae</taxon>
        <taxon>Saliceae</taxon>
        <taxon>Populus</taxon>
    </lineage>
</organism>
<name>A0AAD6PYX6_9ROSI</name>
<sequence length="113" mass="12295">MGKSWGGCRQPDITTTYQAMRSMDLGEACKGGGYGIFSRGDRLRGRFITCLHKLPLRSFTTAKAARPTGAKLKPNLCRVDHDGIREEWITTGNLATGHSDGQGTLDTQANPQL</sequence>
<dbReference type="Proteomes" id="UP001164929">
    <property type="component" value="Chromosome 14"/>
</dbReference>
<reference evidence="2" key="1">
    <citation type="journal article" date="2023" name="Mol. Ecol. Resour.">
        <title>Chromosome-level genome assembly of a triploid poplar Populus alba 'Berolinensis'.</title>
        <authorList>
            <person name="Chen S."/>
            <person name="Yu Y."/>
            <person name="Wang X."/>
            <person name="Wang S."/>
            <person name="Zhang T."/>
            <person name="Zhou Y."/>
            <person name="He R."/>
            <person name="Meng N."/>
            <person name="Wang Y."/>
            <person name="Liu W."/>
            <person name="Liu Z."/>
            <person name="Liu J."/>
            <person name="Guo Q."/>
            <person name="Huang H."/>
            <person name="Sederoff R.R."/>
            <person name="Wang G."/>
            <person name="Qu G."/>
            <person name="Chen S."/>
        </authorList>
    </citation>
    <scope>NUCLEOTIDE SEQUENCE</scope>
    <source>
        <strain evidence="2">SC-2020</strain>
    </source>
</reference>
<protein>
    <submittedName>
        <fullName evidence="2">Uncharacterized protein</fullName>
    </submittedName>
</protein>
<evidence type="ECO:0000313" key="2">
    <source>
        <dbReference type="EMBL" id="KAJ6972909.1"/>
    </source>
</evidence>